<dbReference type="GeneTree" id="ENSGT00660000097365"/>
<keyword evidence="2" id="KW-1185">Reference proteome</keyword>
<proteinExistence type="predicted"/>
<dbReference type="AlphaFoldDB" id="H2Y1M4"/>
<dbReference type="Proteomes" id="UP000008144">
    <property type="component" value="Chromosome 11"/>
</dbReference>
<dbReference type="Ensembl" id="ENSCINT00000032442.1">
    <property type="protein sequence ID" value="ENSCINP00000035808.1"/>
    <property type="gene ID" value="ENSCING00000021862.1"/>
</dbReference>
<protein>
    <submittedName>
        <fullName evidence="1">Uncharacterized LOC100177647</fullName>
    </submittedName>
</protein>
<sequence>MVVETYMALTNTQLGLNNTVTVTNLLNGNEILVGTAEDTSSDYSIATVVKGDRPMVLPDGHRAYTTVIVDLDCPTEVGCTNSNFQFVANGMTESEVQCIEAERACRFNLNNTEANCKNRQFLPPIIAVLEAEENDYLTSSCPGYAHFLRTIVESQPPAVAGLQIPGLDLDARIGPSSITKALKPGCRNTRRFCNVGCKRVRRRCRSSCYLFVVLGKMCQRSIFA</sequence>
<dbReference type="HOGENOM" id="CLU_1234629_0_0_1"/>
<reference evidence="1" key="3">
    <citation type="submission" date="2025-08" db="UniProtKB">
        <authorList>
            <consortium name="Ensembl"/>
        </authorList>
    </citation>
    <scope>IDENTIFICATION</scope>
</reference>
<organism evidence="1 2">
    <name type="scientific">Ciona intestinalis</name>
    <name type="common">Transparent sea squirt</name>
    <name type="synonym">Ascidia intestinalis</name>
    <dbReference type="NCBI Taxonomy" id="7719"/>
    <lineage>
        <taxon>Eukaryota</taxon>
        <taxon>Metazoa</taxon>
        <taxon>Chordata</taxon>
        <taxon>Tunicata</taxon>
        <taxon>Ascidiacea</taxon>
        <taxon>Phlebobranchia</taxon>
        <taxon>Cionidae</taxon>
        <taxon>Ciona</taxon>
    </lineage>
</organism>
<evidence type="ECO:0000313" key="2">
    <source>
        <dbReference type="Proteomes" id="UP000008144"/>
    </source>
</evidence>
<evidence type="ECO:0000313" key="1">
    <source>
        <dbReference type="Ensembl" id="ENSCINP00000035808.1"/>
    </source>
</evidence>
<dbReference type="InParanoid" id="H2Y1M4"/>
<accession>H2Y1M4</accession>
<reference evidence="2" key="1">
    <citation type="journal article" date="2002" name="Science">
        <title>The draft genome of Ciona intestinalis: insights into chordate and vertebrate origins.</title>
        <authorList>
            <person name="Dehal P."/>
            <person name="Satou Y."/>
            <person name="Campbell R.K."/>
            <person name="Chapman J."/>
            <person name="Degnan B."/>
            <person name="De Tomaso A."/>
            <person name="Davidson B."/>
            <person name="Di Gregorio A."/>
            <person name="Gelpke M."/>
            <person name="Goodstein D.M."/>
            <person name="Harafuji N."/>
            <person name="Hastings K.E."/>
            <person name="Ho I."/>
            <person name="Hotta K."/>
            <person name="Huang W."/>
            <person name="Kawashima T."/>
            <person name="Lemaire P."/>
            <person name="Martinez D."/>
            <person name="Meinertzhagen I.A."/>
            <person name="Necula S."/>
            <person name="Nonaka M."/>
            <person name="Putnam N."/>
            <person name="Rash S."/>
            <person name="Saiga H."/>
            <person name="Satake M."/>
            <person name="Terry A."/>
            <person name="Yamada L."/>
            <person name="Wang H.G."/>
            <person name="Awazu S."/>
            <person name="Azumi K."/>
            <person name="Boore J."/>
            <person name="Branno M."/>
            <person name="Chin-Bow S."/>
            <person name="DeSantis R."/>
            <person name="Doyle S."/>
            <person name="Francino P."/>
            <person name="Keys D.N."/>
            <person name="Haga S."/>
            <person name="Hayashi H."/>
            <person name="Hino K."/>
            <person name="Imai K.S."/>
            <person name="Inaba K."/>
            <person name="Kano S."/>
            <person name="Kobayashi K."/>
            <person name="Kobayashi M."/>
            <person name="Lee B.I."/>
            <person name="Makabe K.W."/>
            <person name="Manohar C."/>
            <person name="Matassi G."/>
            <person name="Medina M."/>
            <person name="Mochizuki Y."/>
            <person name="Mount S."/>
            <person name="Morishita T."/>
            <person name="Miura S."/>
            <person name="Nakayama A."/>
            <person name="Nishizaka S."/>
            <person name="Nomoto H."/>
            <person name="Ohta F."/>
            <person name="Oishi K."/>
            <person name="Rigoutsos I."/>
            <person name="Sano M."/>
            <person name="Sasaki A."/>
            <person name="Sasakura Y."/>
            <person name="Shoguchi E."/>
            <person name="Shin-i T."/>
            <person name="Spagnuolo A."/>
            <person name="Stainier D."/>
            <person name="Suzuki M.M."/>
            <person name="Tassy O."/>
            <person name="Takatori N."/>
            <person name="Tokuoka M."/>
            <person name="Yagi K."/>
            <person name="Yoshizaki F."/>
            <person name="Wada S."/>
            <person name="Zhang C."/>
            <person name="Hyatt P.D."/>
            <person name="Larimer F."/>
            <person name="Detter C."/>
            <person name="Doggett N."/>
            <person name="Glavina T."/>
            <person name="Hawkins T."/>
            <person name="Richardson P."/>
            <person name="Lucas S."/>
            <person name="Kohara Y."/>
            <person name="Levine M."/>
            <person name="Satoh N."/>
            <person name="Rokhsar D.S."/>
        </authorList>
    </citation>
    <scope>NUCLEOTIDE SEQUENCE [LARGE SCALE GENOMIC DNA]</scope>
</reference>
<dbReference type="EMBL" id="EAAA01000728">
    <property type="status" value="NOT_ANNOTATED_CDS"/>
    <property type="molecule type" value="Genomic_DNA"/>
</dbReference>
<gene>
    <name evidence="1" type="primary">LOC100177647</name>
</gene>
<name>H2Y1M4_CIOIN</name>
<reference evidence="1" key="2">
    <citation type="journal article" date="2008" name="Genome Biol.">
        <title>Improved genome assembly and evidence-based global gene model set for the chordate Ciona intestinalis: new insight into intron and operon populations.</title>
        <authorList>
            <person name="Satou Y."/>
            <person name="Mineta K."/>
            <person name="Ogasawara M."/>
            <person name="Sasakura Y."/>
            <person name="Shoguchi E."/>
            <person name="Ueno K."/>
            <person name="Yamada L."/>
            <person name="Matsumoto J."/>
            <person name="Wasserscheid J."/>
            <person name="Dewar K."/>
            <person name="Wiley G.B."/>
            <person name="Macmil S.L."/>
            <person name="Roe B.A."/>
            <person name="Zeller R.W."/>
            <person name="Hastings K.E."/>
            <person name="Lemaire P."/>
            <person name="Lindquist E."/>
            <person name="Endo T."/>
            <person name="Hotta K."/>
            <person name="Inaba K."/>
        </authorList>
    </citation>
    <scope>NUCLEOTIDE SEQUENCE [LARGE SCALE GENOMIC DNA]</scope>
    <source>
        <strain evidence="1">wild type</strain>
    </source>
</reference>
<reference evidence="1" key="4">
    <citation type="submission" date="2025-09" db="UniProtKB">
        <authorList>
            <consortium name="Ensembl"/>
        </authorList>
    </citation>
    <scope>IDENTIFICATION</scope>
</reference>